<name>B8ICW2_METNO</name>
<keyword evidence="2" id="KW-1185">Reference proteome</keyword>
<accession>B8ICW2</accession>
<sequence length="87" mass="9967">MASSVLKIVFDEHCLLFQDGKMLSRLLVCRANCDPMMFETVLLFNQIRRSPRLVELCLDEAHEFARELVNAVYYAKTPPSCSKRPCG</sequence>
<proteinExistence type="predicted"/>
<dbReference type="KEGG" id="mno:Mnod_2559"/>
<dbReference type="STRING" id="460265.Mnod_2559"/>
<dbReference type="HOGENOM" id="CLU_2479786_0_0_5"/>
<evidence type="ECO:0000313" key="2">
    <source>
        <dbReference type="Proteomes" id="UP000008207"/>
    </source>
</evidence>
<dbReference type="Proteomes" id="UP000008207">
    <property type="component" value="Chromosome"/>
</dbReference>
<dbReference type="AlphaFoldDB" id="B8ICW2"/>
<reference evidence="1 2" key="1">
    <citation type="submission" date="2009-01" db="EMBL/GenBank/DDBJ databases">
        <title>Complete sequence of chromosome of Methylobacterium nodulans ORS 2060.</title>
        <authorList>
            <consortium name="US DOE Joint Genome Institute"/>
            <person name="Lucas S."/>
            <person name="Copeland A."/>
            <person name="Lapidus A."/>
            <person name="Glavina del Rio T."/>
            <person name="Dalin E."/>
            <person name="Tice H."/>
            <person name="Bruce D."/>
            <person name="Goodwin L."/>
            <person name="Pitluck S."/>
            <person name="Sims D."/>
            <person name="Brettin T."/>
            <person name="Detter J.C."/>
            <person name="Han C."/>
            <person name="Larimer F."/>
            <person name="Land M."/>
            <person name="Hauser L."/>
            <person name="Kyrpides N."/>
            <person name="Ivanova N."/>
            <person name="Marx C.J."/>
            <person name="Richardson P."/>
        </authorList>
    </citation>
    <scope>NUCLEOTIDE SEQUENCE [LARGE SCALE GENOMIC DNA]</scope>
    <source>
        <strain evidence="2">LMG 21967 / CNCM I-2342 / ORS 2060</strain>
    </source>
</reference>
<dbReference type="eggNOG" id="ENOG50302YX">
    <property type="taxonomic scope" value="Bacteria"/>
</dbReference>
<gene>
    <name evidence="1" type="ordered locus">Mnod_2559</name>
</gene>
<organism evidence="1 2">
    <name type="scientific">Methylobacterium nodulans (strain LMG 21967 / CNCM I-2342 / ORS 2060)</name>
    <dbReference type="NCBI Taxonomy" id="460265"/>
    <lineage>
        <taxon>Bacteria</taxon>
        <taxon>Pseudomonadati</taxon>
        <taxon>Pseudomonadota</taxon>
        <taxon>Alphaproteobacteria</taxon>
        <taxon>Hyphomicrobiales</taxon>
        <taxon>Methylobacteriaceae</taxon>
        <taxon>Methylobacterium</taxon>
    </lineage>
</organism>
<evidence type="ECO:0000313" key="1">
    <source>
        <dbReference type="EMBL" id="ACL57523.1"/>
    </source>
</evidence>
<dbReference type="EMBL" id="CP001349">
    <property type="protein sequence ID" value="ACL57523.1"/>
    <property type="molecule type" value="Genomic_DNA"/>
</dbReference>
<protein>
    <submittedName>
        <fullName evidence="1">Uncharacterized protein</fullName>
    </submittedName>
</protein>